<dbReference type="InterPro" id="IPR036322">
    <property type="entry name" value="WD40_repeat_dom_sf"/>
</dbReference>
<dbReference type="PRINTS" id="PR00320">
    <property type="entry name" value="GPROTEINBRPT"/>
</dbReference>
<dbReference type="InterPro" id="IPR020472">
    <property type="entry name" value="WD40_PAC1"/>
</dbReference>
<dbReference type="OrthoDB" id="674604at2759"/>
<dbReference type="SMART" id="SM00320">
    <property type="entry name" value="WD40"/>
    <property type="match status" value="7"/>
</dbReference>
<dbReference type="InterPro" id="IPR051983">
    <property type="entry name" value="WSB_SOCS-box_domain"/>
</dbReference>
<dbReference type="EMBL" id="SFCI01001074">
    <property type="protein sequence ID" value="TFY76841.1"/>
    <property type="molecule type" value="Genomic_DNA"/>
</dbReference>
<feature type="repeat" description="WD" evidence="4">
    <location>
        <begin position="152"/>
        <end position="193"/>
    </location>
</feature>
<keyword evidence="3" id="KW-0833">Ubl conjugation pathway</keyword>
<feature type="repeat" description="WD" evidence="4">
    <location>
        <begin position="293"/>
        <end position="334"/>
    </location>
</feature>
<dbReference type="InterPro" id="IPR015943">
    <property type="entry name" value="WD40/YVTN_repeat-like_dom_sf"/>
</dbReference>
<dbReference type="PROSITE" id="PS00678">
    <property type="entry name" value="WD_REPEATS_1"/>
    <property type="match status" value="2"/>
</dbReference>
<dbReference type="InterPro" id="IPR011047">
    <property type="entry name" value="Quinoprotein_ADH-like_sf"/>
</dbReference>
<evidence type="ECO:0000256" key="4">
    <source>
        <dbReference type="PROSITE-ProRule" id="PRU00221"/>
    </source>
</evidence>
<comment type="caution">
    <text evidence="5">The sequence shown here is derived from an EMBL/GenBank/DDBJ whole genome shotgun (WGS) entry which is preliminary data.</text>
</comment>
<dbReference type="PROSITE" id="PS50082">
    <property type="entry name" value="WD_REPEATS_2"/>
    <property type="match status" value="6"/>
</dbReference>
<feature type="non-terminal residue" evidence="5">
    <location>
        <position position="407"/>
    </location>
</feature>
<dbReference type="STRING" id="135208.A0A4Y9ZSQ1"/>
<dbReference type="PANTHER" id="PTHR15622">
    <property type="entry name" value="WD40 REPEAT PROTEIN"/>
    <property type="match status" value="1"/>
</dbReference>
<evidence type="ECO:0000313" key="5">
    <source>
        <dbReference type="EMBL" id="TFY76841.1"/>
    </source>
</evidence>
<dbReference type="SUPFAM" id="SSF50998">
    <property type="entry name" value="Quinoprotein alcohol dehydrogenase-like"/>
    <property type="match status" value="1"/>
</dbReference>
<dbReference type="Pfam" id="PF00400">
    <property type="entry name" value="WD40"/>
    <property type="match status" value="7"/>
</dbReference>
<keyword evidence="1 4" id="KW-0853">WD repeat</keyword>
<keyword evidence="6" id="KW-1185">Reference proteome</keyword>
<dbReference type="Proteomes" id="UP000298061">
    <property type="component" value="Unassembled WGS sequence"/>
</dbReference>
<dbReference type="CDD" id="cd00200">
    <property type="entry name" value="WD40"/>
    <property type="match status" value="1"/>
</dbReference>
<proteinExistence type="predicted"/>
<organism evidence="5 6">
    <name type="scientific">Hericium alpestre</name>
    <dbReference type="NCBI Taxonomy" id="135208"/>
    <lineage>
        <taxon>Eukaryota</taxon>
        <taxon>Fungi</taxon>
        <taxon>Dikarya</taxon>
        <taxon>Basidiomycota</taxon>
        <taxon>Agaricomycotina</taxon>
        <taxon>Agaricomycetes</taxon>
        <taxon>Russulales</taxon>
        <taxon>Hericiaceae</taxon>
        <taxon>Hericium</taxon>
    </lineage>
</organism>
<dbReference type="InterPro" id="IPR019775">
    <property type="entry name" value="WD40_repeat_CS"/>
</dbReference>
<dbReference type="PROSITE" id="PS50294">
    <property type="entry name" value="WD_REPEATS_REGION"/>
    <property type="match status" value="5"/>
</dbReference>
<name>A0A4Y9ZSQ1_9AGAM</name>
<dbReference type="AlphaFoldDB" id="A0A4Y9ZSQ1"/>
<feature type="repeat" description="WD" evidence="4">
    <location>
        <begin position="117"/>
        <end position="151"/>
    </location>
</feature>
<evidence type="ECO:0000256" key="3">
    <source>
        <dbReference type="ARBA" id="ARBA00022786"/>
    </source>
</evidence>
<sequence length="407" mass="43792">MATLPVVVTKPRARPPPAITVRANTLLHTSEGRFVESPEPLCPDLASSRKVQSSIAVGDALRGHEGEVTSVKFSPDGILLASGSMDGTVRFWHAQSNEHIVTLAAHDRSSGKWHPPVITIEFSPDGMILAAASSDGTISLWGSRTGNLFGTLSGHRERVHSLSFSPDGTVLASTSSDKSIRLWDARRHFEIAKPLHLHNSKPTGVTFSPDGAHIASSSVQTAVCLSHGRTNRVVRAIGQDTSSKDHPFETKRPACKPVFSRDGTKLATVSLLFHKYVIYVWDVARGRNIGEPLRGHHGEITAVRFSPDGTILASASLDHTIRLWDIASGAPIGEPLARHNNWVNDIAVSPDGTKLVSVSHDRTVCIWDVQSRTVIDAPLRGHEGPIKTVDFSPDGTRIASAGGSQTH</sequence>
<feature type="repeat" description="WD" evidence="4">
    <location>
        <begin position="379"/>
        <end position="407"/>
    </location>
</feature>
<keyword evidence="2" id="KW-0677">Repeat</keyword>
<evidence type="ECO:0000256" key="2">
    <source>
        <dbReference type="ARBA" id="ARBA00022737"/>
    </source>
</evidence>
<feature type="repeat" description="WD" evidence="4">
    <location>
        <begin position="61"/>
        <end position="102"/>
    </location>
</feature>
<reference evidence="5 6" key="1">
    <citation type="submission" date="2019-02" db="EMBL/GenBank/DDBJ databases">
        <title>Genome sequencing of the rare red list fungi Hericium alpestre (H. flagellum).</title>
        <authorList>
            <person name="Buettner E."/>
            <person name="Kellner H."/>
        </authorList>
    </citation>
    <scope>NUCLEOTIDE SEQUENCE [LARGE SCALE GENOMIC DNA]</scope>
    <source>
        <strain evidence="5 6">DSM 108284</strain>
    </source>
</reference>
<dbReference type="PANTHER" id="PTHR15622:SF2">
    <property type="entry name" value="U4_U6 SMALL NUCLEAR RIBONUCLEOPROTEIN PRP4"/>
    <property type="match status" value="1"/>
</dbReference>
<gene>
    <name evidence="5" type="ORF">EWM64_g7174</name>
</gene>
<evidence type="ECO:0000256" key="1">
    <source>
        <dbReference type="ARBA" id="ARBA00022574"/>
    </source>
</evidence>
<dbReference type="Gene3D" id="2.130.10.10">
    <property type="entry name" value="YVTN repeat-like/Quinoprotein amine dehydrogenase"/>
    <property type="match status" value="4"/>
</dbReference>
<protein>
    <submittedName>
        <fullName evidence="5">Uncharacterized protein</fullName>
    </submittedName>
</protein>
<dbReference type="SUPFAM" id="SSF50978">
    <property type="entry name" value="WD40 repeat-like"/>
    <property type="match status" value="1"/>
</dbReference>
<dbReference type="GO" id="GO:0000209">
    <property type="term" value="P:protein polyubiquitination"/>
    <property type="evidence" value="ECO:0007669"/>
    <property type="project" value="TreeGrafter"/>
</dbReference>
<feature type="repeat" description="WD" evidence="4">
    <location>
        <begin position="336"/>
        <end position="377"/>
    </location>
</feature>
<evidence type="ECO:0000313" key="6">
    <source>
        <dbReference type="Proteomes" id="UP000298061"/>
    </source>
</evidence>
<dbReference type="InterPro" id="IPR001680">
    <property type="entry name" value="WD40_rpt"/>
</dbReference>
<accession>A0A4Y9ZSQ1</accession>